<evidence type="ECO:0000313" key="2">
    <source>
        <dbReference type="Proteomes" id="UP000760407"/>
    </source>
</evidence>
<sequence>MSSFNFALNGQVVRLFDIKFSQGLYTGISGSAYIDSKANVGDEIEF</sequence>
<dbReference type="EMBL" id="JACTSG010000010">
    <property type="protein sequence ID" value="MBK2303283.1"/>
    <property type="molecule type" value="Genomic_DNA"/>
</dbReference>
<comment type="caution">
    <text evidence="1">The sequence shown here is derived from an EMBL/GenBank/DDBJ whole genome shotgun (WGS) entry which is preliminary data.</text>
</comment>
<evidence type="ECO:0000313" key="1">
    <source>
        <dbReference type="EMBL" id="MBK2303283.1"/>
    </source>
</evidence>
<name>A0ABS1GEL3_9GAMM</name>
<protein>
    <submittedName>
        <fullName evidence="1">Uncharacterized protein</fullName>
    </submittedName>
</protein>
<accession>A0ABS1GEL3</accession>
<proteinExistence type="predicted"/>
<keyword evidence="2" id="KW-1185">Reference proteome</keyword>
<feature type="non-terminal residue" evidence="1">
    <location>
        <position position="46"/>
    </location>
</feature>
<organism evidence="1 2">
    <name type="scientific">Francisella philomiragia</name>
    <dbReference type="NCBI Taxonomy" id="28110"/>
    <lineage>
        <taxon>Bacteria</taxon>
        <taxon>Pseudomonadati</taxon>
        <taxon>Pseudomonadota</taxon>
        <taxon>Gammaproteobacteria</taxon>
        <taxon>Thiotrichales</taxon>
        <taxon>Francisellaceae</taxon>
        <taxon>Francisella</taxon>
    </lineage>
</organism>
<reference evidence="1 2" key="1">
    <citation type="submission" date="2020-08" db="EMBL/GenBank/DDBJ databases">
        <title>Comparative genomics of Francisella species.</title>
        <authorList>
            <person name="Sahl J."/>
            <person name="Sjodin A."/>
            <person name="Wagner D."/>
            <person name="Forsman M."/>
        </authorList>
    </citation>
    <scope>NUCLEOTIDE SEQUENCE [LARGE SCALE GENOMIC DNA]</scope>
    <source>
        <strain evidence="1 2">F1093</strain>
    </source>
</reference>
<gene>
    <name evidence="1" type="ORF">IBE52_10210</name>
</gene>
<dbReference type="Proteomes" id="UP000760407">
    <property type="component" value="Unassembled WGS sequence"/>
</dbReference>